<evidence type="ECO:0000313" key="3">
    <source>
        <dbReference type="EMBL" id="KAF2483243.1"/>
    </source>
</evidence>
<dbReference type="InterPro" id="IPR050300">
    <property type="entry name" value="GDXG_lipolytic_enzyme"/>
</dbReference>
<proteinExistence type="predicted"/>
<dbReference type="PANTHER" id="PTHR48081:SF8">
    <property type="entry name" value="ALPHA_BETA HYDROLASE FOLD-3 DOMAIN-CONTAINING PROTEIN-RELATED"/>
    <property type="match status" value="1"/>
</dbReference>
<sequence>MPPSKESLFLTDLFKLFGTKFPANGDPFLTRCVYDQVHTAAAEVPGCHYESAVVAGRPCLWIYPPEASKKHVVLFFHGGGFSFGSPNGHRKLAAHLAAQCNAISLSLDYRLTPDHPFPAAIEDCIAAYTWLLDNGYSAKNIVFAGDSCGGGLSTTVPLALRERSLPLPGASVSLSPWYDATYSQPSFQSNVGKDFINTLEGCTANADKYVAGGTAKTHPLVSPLFADLQGLNPHWISCAGDDMLRDDGVLLGEKAKAAGVEVVVEVHPDQQHVFEFMAGRAPEADASLKRIGEWVRGKIGS</sequence>
<dbReference type="RefSeq" id="XP_033589813.1">
    <property type="nucleotide sequence ID" value="XM_033729540.1"/>
</dbReference>
<dbReference type="PANTHER" id="PTHR48081">
    <property type="entry name" value="AB HYDROLASE SUPERFAMILY PROTEIN C4A8.06C"/>
    <property type="match status" value="1"/>
</dbReference>
<gene>
    <name evidence="3" type="ORF">BDY17DRAFT_143890</name>
</gene>
<protein>
    <submittedName>
        <fullName evidence="3">Alpha/beta hydrolase fold family protein</fullName>
    </submittedName>
</protein>
<keyword evidence="1 3" id="KW-0378">Hydrolase</keyword>
<dbReference type="GeneID" id="54470542"/>
<reference evidence="3" key="1">
    <citation type="journal article" date="2020" name="Stud. Mycol.">
        <title>101 Dothideomycetes genomes: a test case for predicting lifestyles and emergence of pathogens.</title>
        <authorList>
            <person name="Haridas S."/>
            <person name="Albert R."/>
            <person name="Binder M."/>
            <person name="Bloem J."/>
            <person name="Labutti K."/>
            <person name="Salamov A."/>
            <person name="Andreopoulos B."/>
            <person name="Baker S."/>
            <person name="Barry K."/>
            <person name="Bills G."/>
            <person name="Bluhm B."/>
            <person name="Cannon C."/>
            <person name="Castanera R."/>
            <person name="Culley D."/>
            <person name="Daum C."/>
            <person name="Ezra D."/>
            <person name="Gonzalez J."/>
            <person name="Henrissat B."/>
            <person name="Kuo A."/>
            <person name="Liang C."/>
            <person name="Lipzen A."/>
            <person name="Lutzoni F."/>
            <person name="Magnuson J."/>
            <person name="Mondo S."/>
            <person name="Nolan M."/>
            <person name="Ohm R."/>
            <person name="Pangilinan J."/>
            <person name="Park H.-J."/>
            <person name="Ramirez L."/>
            <person name="Alfaro M."/>
            <person name="Sun H."/>
            <person name="Tritt A."/>
            <person name="Yoshinaga Y."/>
            <person name="Zwiers L.-H."/>
            <person name="Turgeon B."/>
            <person name="Goodwin S."/>
            <person name="Spatafora J."/>
            <person name="Crous P."/>
            <person name="Grigoriev I."/>
        </authorList>
    </citation>
    <scope>NUCLEOTIDE SEQUENCE</scope>
    <source>
        <strain evidence="3">CBS 113389</strain>
    </source>
</reference>
<name>A0A6A6PUX3_9PEZI</name>
<dbReference type="GO" id="GO:0016787">
    <property type="term" value="F:hydrolase activity"/>
    <property type="evidence" value="ECO:0007669"/>
    <property type="project" value="UniProtKB-KW"/>
</dbReference>
<dbReference type="Pfam" id="PF07859">
    <property type="entry name" value="Abhydrolase_3"/>
    <property type="match status" value="1"/>
</dbReference>
<dbReference type="InterPro" id="IPR013094">
    <property type="entry name" value="AB_hydrolase_3"/>
</dbReference>
<dbReference type="Gene3D" id="3.40.50.1820">
    <property type="entry name" value="alpha/beta hydrolase"/>
    <property type="match status" value="1"/>
</dbReference>
<evidence type="ECO:0000256" key="1">
    <source>
        <dbReference type="ARBA" id="ARBA00022801"/>
    </source>
</evidence>
<dbReference type="InterPro" id="IPR029058">
    <property type="entry name" value="AB_hydrolase_fold"/>
</dbReference>
<evidence type="ECO:0000313" key="4">
    <source>
        <dbReference type="Proteomes" id="UP000799767"/>
    </source>
</evidence>
<dbReference type="OrthoDB" id="408631at2759"/>
<dbReference type="EMBL" id="MU001635">
    <property type="protein sequence ID" value="KAF2483243.1"/>
    <property type="molecule type" value="Genomic_DNA"/>
</dbReference>
<dbReference type="SUPFAM" id="SSF53474">
    <property type="entry name" value="alpha/beta-Hydrolases"/>
    <property type="match status" value="1"/>
</dbReference>
<accession>A0A6A6PUX3</accession>
<feature type="domain" description="Alpha/beta hydrolase fold-3" evidence="2">
    <location>
        <begin position="73"/>
        <end position="274"/>
    </location>
</feature>
<dbReference type="AlphaFoldDB" id="A0A6A6PUX3"/>
<keyword evidence="4" id="KW-1185">Reference proteome</keyword>
<evidence type="ECO:0000259" key="2">
    <source>
        <dbReference type="Pfam" id="PF07859"/>
    </source>
</evidence>
<organism evidence="3 4">
    <name type="scientific">Neohortaea acidophila</name>
    <dbReference type="NCBI Taxonomy" id="245834"/>
    <lineage>
        <taxon>Eukaryota</taxon>
        <taxon>Fungi</taxon>
        <taxon>Dikarya</taxon>
        <taxon>Ascomycota</taxon>
        <taxon>Pezizomycotina</taxon>
        <taxon>Dothideomycetes</taxon>
        <taxon>Dothideomycetidae</taxon>
        <taxon>Mycosphaerellales</taxon>
        <taxon>Teratosphaeriaceae</taxon>
        <taxon>Neohortaea</taxon>
    </lineage>
</organism>
<dbReference type="Proteomes" id="UP000799767">
    <property type="component" value="Unassembled WGS sequence"/>
</dbReference>